<name>A0ABV6YKJ0_UNCEI</name>
<proteinExistence type="predicted"/>
<dbReference type="SUPFAM" id="SSF53098">
    <property type="entry name" value="Ribonuclease H-like"/>
    <property type="match status" value="1"/>
</dbReference>
<evidence type="ECO:0000313" key="3">
    <source>
        <dbReference type="Proteomes" id="UP001593833"/>
    </source>
</evidence>
<dbReference type="EMBL" id="JBHPKH010000044">
    <property type="protein sequence ID" value="MFC1572847.1"/>
    <property type="molecule type" value="Genomic_DNA"/>
</dbReference>
<evidence type="ECO:0000313" key="2">
    <source>
        <dbReference type="EMBL" id="MFC1572847.1"/>
    </source>
</evidence>
<dbReference type="InterPro" id="IPR001584">
    <property type="entry name" value="Integrase_cat-core"/>
</dbReference>
<gene>
    <name evidence="2" type="ORF">ACFL6M_04530</name>
</gene>
<reference evidence="2 3" key="1">
    <citation type="submission" date="2024-09" db="EMBL/GenBank/DDBJ databases">
        <authorList>
            <person name="D'Angelo T."/>
        </authorList>
    </citation>
    <scope>NUCLEOTIDE SEQUENCE [LARGE SCALE GENOMIC DNA]</scope>
    <source>
        <strain evidence="2">SAG AM-320-E07</strain>
    </source>
</reference>
<protein>
    <submittedName>
        <fullName evidence="2">Integrase core domain-containing protein</fullName>
    </submittedName>
</protein>
<dbReference type="Gene3D" id="3.30.420.10">
    <property type="entry name" value="Ribonuclease H-like superfamily/Ribonuclease H"/>
    <property type="match status" value="1"/>
</dbReference>
<accession>A0ABV6YKJ0</accession>
<evidence type="ECO:0000259" key="1">
    <source>
        <dbReference type="Pfam" id="PF13683"/>
    </source>
</evidence>
<dbReference type="InterPro" id="IPR036397">
    <property type="entry name" value="RNaseH_sf"/>
</dbReference>
<organism evidence="2 3">
    <name type="scientific">Eiseniibacteriota bacterium</name>
    <dbReference type="NCBI Taxonomy" id="2212470"/>
    <lineage>
        <taxon>Bacteria</taxon>
        <taxon>Candidatus Eiseniibacteriota</taxon>
    </lineage>
</organism>
<dbReference type="Pfam" id="PF13683">
    <property type="entry name" value="rve_3"/>
    <property type="match status" value="1"/>
</dbReference>
<feature type="domain" description="Integrase catalytic" evidence="1">
    <location>
        <begin position="2"/>
        <end position="67"/>
    </location>
</feature>
<dbReference type="Proteomes" id="UP001593833">
    <property type="component" value="Unassembled WGS sequence"/>
</dbReference>
<keyword evidence="3" id="KW-1185">Reference proteome</keyword>
<comment type="caution">
    <text evidence="2">The sequence shown here is derived from an EMBL/GenBank/DDBJ whole genome shotgun (WGS) entry which is preliminary data.</text>
</comment>
<dbReference type="InterPro" id="IPR012337">
    <property type="entry name" value="RNaseH-like_sf"/>
</dbReference>
<sequence length="98" mass="11450">MGIEQVVTAPRSPCQSPYVERLIGSIRRECLDHIIVLNERHLKRVLSCYLAYYHRWRVHQSLEMDCPERRAVHSIDRGCVIEIEHLGGLHHHYEPVAA</sequence>